<proteinExistence type="predicted"/>
<dbReference type="InterPro" id="IPR039448">
    <property type="entry name" value="Beta_helix"/>
</dbReference>
<dbReference type="Gene3D" id="2.160.20.10">
    <property type="entry name" value="Single-stranded right-handed beta-helix, Pectin lyase-like"/>
    <property type="match status" value="1"/>
</dbReference>
<evidence type="ECO:0000256" key="3">
    <source>
        <dbReference type="SAM" id="Phobius"/>
    </source>
</evidence>
<evidence type="ECO:0000259" key="4">
    <source>
        <dbReference type="PROSITE" id="PS50011"/>
    </source>
</evidence>
<evidence type="ECO:0000313" key="5">
    <source>
        <dbReference type="EMBL" id="QUV95606.1"/>
    </source>
</evidence>
<keyword evidence="3" id="KW-0812">Transmembrane</keyword>
<reference evidence="5 6" key="1">
    <citation type="submission" date="2021-03" db="EMBL/GenBank/DDBJ databases">
        <title>Genomic and phenotypic characterization of Chloracidobacterium isolates provides evidence for multiple species.</title>
        <authorList>
            <person name="Saini M.K."/>
            <person name="Costas A.M.G."/>
            <person name="Tank M."/>
            <person name="Bryant D.A."/>
        </authorList>
    </citation>
    <scope>NUCLEOTIDE SEQUENCE [LARGE SCALE GENOMIC DNA]</scope>
    <source>
        <strain evidence="5 6">N</strain>
    </source>
</reference>
<keyword evidence="3" id="KW-1133">Transmembrane helix</keyword>
<dbReference type="EMBL" id="CP072643">
    <property type="protein sequence ID" value="QUV95606.1"/>
    <property type="molecule type" value="Genomic_DNA"/>
</dbReference>
<dbReference type="InterPro" id="IPR011050">
    <property type="entry name" value="Pectin_lyase_fold/virulence"/>
</dbReference>
<dbReference type="InterPro" id="IPR000719">
    <property type="entry name" value="Prot_kinase_dom"/>
</dbReference>
<organism evidence="5 6">
    <name type="scientific">Chloracidobacterium sp. N</name>
    <dbReference type="NCBI Taxonomy" id="2821540"/>
    <lineage>
        <taxon>Bacteria</taxon>
        <taxon>Pseudomonadati</taxon>
        <taxon>Acidobacteriota</taxon>
        <taxon>Terriglobia</taxon>
        <taxon>Terriglobales</taxon>
        <taxon>Acidobacteriaceae</taxon>
        <taxon>Chloracidobacterium</taxon>
        <taxon>Chloracidobacterium aggregatum</taxon>
    </lineage>
</organism>
<gene>
    <name evidence="5" type="ORF">J8C05_12295</name>
</gene>
<dbReference type="PROSITE" id="PS50011">
    <property type="entry name" value="PROTEIN_KINASE_DOM"/>
    <property type="match status" value="1"/>
</dbReference>
<evidence type="ECO:0000313" key="6">
    <source>
        <dbReference type="Proteomes" id="UP000677668"/>
    </source>
</evidence>
<keyword evidence="1" id="KW-0547">Nucleotide-binding</keyword>
<protein>
    <submittedName>
        <fullName evidence="5">Right-handed parallel beta-helix repeat-containing protein</fullName>
    </submittedName>
</protein>
<keyword evidence="3" id="KW-0472">Membrane</keyword>
<dbReference type="RefSeq" id="WP_211423823.1">
    <property type="nucleotide sequence ID" value="NZ_CP072643.1"/>
</dbReference>
<dbReference type="SMART" id="SM00220">
    <property type="entry name" value="S_TKc"/>
    <property type="match status" value="1"/>
</dbReference>
<dbReference type="Gene3D" id="1.10.510.10">
    <property type="entry name" value="Transferase(Phosphotransferase) domain 1"/>
    <property type="match status" value="1"/>
</dbReference>
<dbReference type="InterPro" id="IPR012334">
    <property type="entry name" value="Pectin_lyas_fold"/>
</dbReference>
<sequence>MSQPAANVPPLRPGQVIGDYRLDAPLPADVGDAAWCGQGLSDQAVVRLDVFQDTPATSPLTRLAFELAKLPPHPNLLPVLDVVTMDALMFVVSPYLPVSLAERPRPLTPEEAVHTIRQLLAALQVLHEHGQVHGRLAPDYVALDGEQVRLRGYGFSHVRPRPADNLPYVSPHALDALPTPQDDIWAAGILLFELLSGDLPFPHQNRADLLLAIRTLYPDPLPHSLPARLRHIVAHALERDRRRQYATAQQMAEELAACAEELSRETTARTSSPSLRPFAMAATAAPPGRHTGRLALLVIGLISFLMLAGIWLTIRYFEGKDMWRMLPNETIVAPAGGEFATISEAIRSARTGTRILIRPGVYRETVVLTKNIELVADGPAGSVIIASHDAPCLRQSLGSQVVRGLTMRSQNAPAVQLDGGALTIEDSQMTAVAGEGVAVKGMETRLVLRRSRLHDGPGHGLAATDGARLELVECDIIGHGGDGIRLTGQAQLRAYDSRIADNRQAGVRALERAAARLERCTLERNGKATDGNVTLGQLPGAQASKPALKEGLPARRQHCASHVFPANWRHSTPHTGLVHHGPE</sequence>
<dbReference type="SUPFAM" id="SSF56112">
    <property type="entry name" value="Protein kinase-like (PK-like)"/>
    <property type="match status" value="1"/>
</dbReference>
<keyword evidence="6" id="KW-1185">Reference proteome</keyword>
<feature type="domain" description="Protein kinase" evidence="4">
    <location>
        <begin position="11"/>
        <end position="256"/>
    </location>
</feature>
<accession>A0ABX8B7N3</accession>
<name>A0ABX8B7N3_9BACT</name>
<dbReference type="Pfam" id="PF13229">
    <property type="entry name" value="Beta_helix"/>
    <property type="match status" value="1"/>
</dbReference>
<evidence type="ECO:0000256" key="1">
    <source>
        <dbReference type="ARBA" id="ARBA00022741"/>
    </source>
</evidence>
<keyword evidence="2" id="KW-0067">ATP-binding</keyword>
<dbReference type="PANTHER" id="PTHR24346:SF30">
    <property type="entry name" value="MATERNAL EMBRYONIC LEUCINE ZIPPER KINASE"/>
    <property type="match status" value="1"/>
</dbReference>
<dbReference type="SUPFAM" id="SSF51126">
    <property type="entry name" value="Pectin lyase-like"/>
    <property type="match status" value="1"/>
</dbReference>
<evidence type="ECO:0000256" key="2">
    <source>
        <dbReference type="ARBA" id="ARBA00022840"/>
    </source>
</evidence>
<dbReference type="InterPro" id="IPR011009">
    <property type="entry name" value="Kinase-like_dom_sf"/>
</dbReference>
<feature type="transmembrane region" description="Helical" evidence="3">
    <location>
        <begin position="294"/>
        <end position="317"/>
    </location>
</feature>
<dbReference type="Proteomes" id="UP000677668">
    <property type="component" value="Chromosome 2"/>
</dbReference>
<dbReference type="Pfam" id="PF00069">
    <property type="entry name" value="Pkinase"/>
    <property type="match status" value="1"/>
</dbReference>
<dbReference type="PANTHER" id="PTHR24346">
    <property type="entry name" value="MAP/MICROTUBULE AFFINITY-REGULATING KINASE"/>
    <property type="match status" value="1"/>
</dbReference>